<evidence type="ECO:0000313" key="3">
    <source>
        <dbReference type="RefSeq" id="XP_029656518.1"/>
    </source>
</evidence>
<reference evidence="3" key="1">
    <citation type="submission" date="2025-08" db="UniProtKB">
        <authorList>
            <consortium name="RefSeq"/>
        </authorList>
    </citation>
    <scope>IDENTIFICATION</scope>
</reference>
<dbReference type="KEGG" id="osn:115230494"/>
<dbReference type="RefSeq" id="XP_029656518.1">
    <property type="nucleotide sequence ID" value="XM_029800658.1"/>
</dbReference>
<dbReference type="AlphaFoldDB" id="A0A6P7TXN2"/>
<organism evidence="2 3">
    <name type="scientific">Octopus sinensis</name>
    <name type="common">East Asian common octopus</name>
    <dbReference type="NCBI Taxonomy" id="2607531"/>
    <lineage>
        <taxon>Eukaryota</taxon>
        <taxon>Metazoa</taxon>
        <taxon>Spiralia</taxon>
        <taxon>Lophotrochozoa</taxon>
        <taxon>Mollusca</taxon>
        <taxon>Cephalopoda</taxon>
        <taxon>Coleoidea</taxon>
        <taxon>Octopodiformes</taxon>
        <taxon>Octopoda</taxon>
        <taxon>Incirrata</taxon>
        <taxon>Octopodidae</taxon>
        <taxon>Octopus</taxon>
    </lineage>
</organism>
<proteinExistence type="predicted"/>
<protein>
    <submittedName>
        <fullName evidence="3">Uncharacterized protein LOC115230494</fullName>
    </submittedName>
</protein>
<dbReference type="PANTHER" id="PTHR10492">
    <property type="match status" value="1"/>
</dbReference>
<evidence type="ECO:0000259" key="1">
    <source>
        <dbReference type="Pfam" id="PF21530"/>
    </source>
</evidence>
<dbReference type="InterPro" id="IPR049163">
    <property type="entry name" value="Pif1-like_2B_dom"/>
</dbReference>
<dbReference type="InterPro" id="IPR027417">
    <property type="entry name" value="P-loop_NTPase"/>
</dbReference>
<feature type="domain" description="DNA helicase Pif1-like 2B" evidence="1">
    <location>
        <begin position="117"/>
        <end position="161"/>
    </location>
</feature>
<gene>
    <name evidence="3" type="primary">LOC115230494</name>
</gene>
<dbReference type="Proteomes" id="UP000515154">
    <property type="component" value="Unplaced"/>
</dbReference>
<dbReference type="Pfam" id="PF21530">
    <property type="entry name" value="Pif1_2B_dom"/>
    <property type="match status" value="1"/>
</dbReference>
<keyword evidence="2" id="KW-1185">Reference proteome</keyword>
<name>A0A6P7TXN2_9MOLL</name>
<dbReference type="SUPFAM" id="SSF52540">
    <property type="entry name" value="P-loop containing nucleoside triphosphate hydrolases"/>
    <property type="match status" value="1"/>
</dbReference>
<sequence length="276" mass="30689">MVSDITEIDPLAEEFSHQLLQIGSGALPLNNTLLQHVLQCGHIVSTLAELKEKVFPTLQDNFKNIAWFAERTVLAHRNESVNKVNHELLHVLPGDASTFVSIDTTIDEHAAVEYSVEFPNSLQPTGQPPHKLFLKKDVPIMLLRNLDPPQRCDGTRLIITTMISHVLQATIIAGCHRGEIAYIPCMPLIPSNVSFQFKRLQFPVRLCFPMAINKSQGQTLKIMGLNLQLPCVSHGQLYVACSRVNSADNLYIYSTKTGLTHNIVYPEALSASLDIC</sequence>
<evidence type="ECO:0000313" key="2">
    <source>
        <dbReference type="Proteomes" id="UP000515154"/>
    </source>
</evidence>
<accession>A0A6P7TXN2</accession>
<dbReference type="PANTHER" id="PTHR10492:SF57">
    <property type="entry name" value="ATP-DEPENDENT DNA HELICASE"/>
    <property type="match status" value="1"/>
</dbReference>